<feature type="domain" description="HTH tetR-type" evidence="4">
    <location>
        <begin position="25"/>
        <end position="85"/>
    </location>
</feature>
<reference evidence="6" key="1">
    <citation type="journal article" date="2019" name="Int. J. Syst. Evol. Microbiol.">
        <title>The Global Catalogue of Microorganisms (GCM) 10K type strain sequencing project: providing services to taxonomists for standard genome sequencing and annotation.</title>
        <authorList>
            <consortium name="The Broad Institute Genomics Platform"/>
            <consortium name="The Broad Institute Genome Sequencing Center for Infectious Disease"/>
            <person name="Wu L."/>
            <person name="Ma J."/>
        </authorList>
    </citation>
    <scope>NUCLEOTIDE SEQUENCE [LARGE SCALE GENOMIC DNA]</scope>
    <source>
        <strain evidence="6">JCM 16578</strain>
    </source>
</reference>
<sequence length="202" mass="22201">MDDRGTRNGRKAAGHEERRARRHDPQRRERILDAALDVLVADGVAGLTHRKVASRADAPLGSVTYHFASLADLRAQAFAWYVEQRSAEYEALFTEVATREDLVDVLADMVEGGPSRHRSAVLGFELHLAALRDPALRALTQEWTRASRAVLARFTGPETAARLDALLEGMIMHALLSADREPREETRAAIAQTLGPAIGSET</sequence>
<keyword evidence="1 2" id="KW-0238">DNA-binding</keyword>
<accession>A0ABP7KYU2</accession>
<proteinExistence type="predicted"/>
<evidence type="ECO:0000256" key="1">
    <source>
        <dbReference type="ARBA" id="ARBA00023125"/>
    </source>
</evidence>
<gene>
    <name evidence="5" type="ORF">GCM10022207_65750</name>
</gene>
<dbReference type="EMBL" id="BAAAZA010000025">
    <property type="protein sequence ID" value="GAA3889097.1"/>
    <property type="molecule type" value="Genomic_DNA"/>
</dbReference>
<evidence type="ECO:0000256" key="3">
    <source>
        <dbReference type="SAM" id="MobiDB-lite"/>
    </source>
</evidence>
<evidence type="ECO:0000313" key="6">
    <source>
        <dbReference type="Proteomes" id="UP001501563"/>
    </source>
</evidence>
<feature type="region of interest" description="Disordered" evidence="3">
    <location>
        <begin position="1"/>
        <end position="26"/>
    </location>
</feature>
<evidence type="ECO:0000259" key="4">
    <source>
        <dbReference type="PROSITE" id="PS50977"/>
    </source>
</evidence>
<dbReference type="InterPro" id="IPR036271">
    <property type="entry name" value="Tet_transcr_reg_TetR-rel_C_sf"/>
</dbReference>
<dbReference type="Gene3D" id="1.10.357.10">
    <property type="entry name" value="Tetracycline Repressor, domain 2"/>
    <property type="match status" value="1"/>
</dbReference>
<dbReference type="SUPFAM" id="SSF48498">
    <property type="entry name" value="Tetracyclin repressor-like, C-terminal domain"/>
    <property type="match status" value="1"/>
</dbReference>
<dbReference type="Proteomes" id="UP001501563">
    <property type="component" value="Unassembled WGS sequence"/>
</dbReference>
<organism evidence="5 6">
    <name type="scientific">Streptomyces lannensis</name>
    <dbReference type="NCBI Taxonomy" id="766498"/>
    <lineage>
        <taxon>Bacteria</taxon>
        <taxon>Bacillati</taxon>
        <taxon>Actinomycetota</taxon>
        <taxon>Actinomycetes</taxon>
        <taxon>Kitasatosporales</taxon>
        <taxon>Streptomycetaceae</taxon>
        <taxon>Streptomyces</taxon>
    </lineage>
</organism>
<dbReference type="PROSITE" id="PS50977">
    <property type="entry name" value="HTH_TETR_2"/>
    <property type="match status" value="1"/>
</dbReference>
<protein>
    <submittedName>
        <fullName evidence="5">TetR family transcriptional regulator</fullName>
    </submittedName>
</protein>
<name>A0ABP7KYU2_9ACTN</name>
<evidence type="ECO:0000256" key="2">
    <source>
        <dbReference type="PROSITE-ProRule" id="PRU00335"/>
    </source>
</evidence>
<keyword evidence="6" id="KW-1185">Reference proteome</keyword>
<dbReference type="PANTHER" id="PTHR30055">
    <property type="entry name" value="HTH-TYPE TRANSCRIPTIONAL REGULATOR RUTR"/>
    <property type="match status" value="1"/>
</dbReference>
<dbReference type="RefSeq" id="WP_345552928.1">
    <property type="nucleotide sequence ID" value="NZ_BAAAZA010000025.1"/>
</dbReference>
<dbReference type="Pfam" id="PF00440">
    <property type="entry name" value="TetR_N"/>
    <property type="match status" value="1"/>
</dbReference>
<dbReference type="InterPro" id="IPR050109">
    <property type="entry name" value="HTH-type_TetR-like_transc_reg"/>
</dbReference>
<feature type="DNA-binding region" description="H-T-H motif" evidence="2">
    <location>
        <begin position="48"/>
        <end position="67"/>
    </location>
</feature>
<comment type="caution">
    <text evidence="5">The sequence shown here is derived from an EMBL/GenBank/DDBJ whole genome shotgun (WGS) entry which is preliminary data.</text>
</comment>
<dbReference type="Pfam" id="PF17940">
    <property type="entry name" value="TetR_C_31"/>
    <property type="match status" value="1"/>
</dbReference>
<evidence type="ECO:0000313" key="5">
    <source>
        <dbReference type="EMBL" id="GAA3889097.1"/>
    </source>
</evidence>
<dbReference type="InterPro" id="IPR001647">
    <property type="entry name" value="HTH_TetR"/>
</dbReference>
<dbReference type="InterPro" id="IPR041583">
    <property type="entry name" value="TetR_C_31"/>
</dbReference>
<dbReference type="SUPFAM" id="SSF46689">
    <property type="entry name" value="Homeodomain-like"/>
    <property type="match status" value="1"/>
</dbReference>
<dbReference type="PANTHER" id="PTHR30055:SF231">
    <property type="entry name" value="TRANSCRIPTIONAL REGULATORY PROTEIN (PROBABLY DEOR-FAMILY)-RELATED"/>
    <property type="match status" value="1"/>
</dbReference>
<dbReference type="InterPro" id="IPR009057">
    <property type="entry name" value="Homeodomain-like_sf"/>
</dbReference>